<dbReference type="STRING" id="593750.Metfor_2751"/>
<evidence type="ECO:0000313" key="1">
    <source>
        <dbReference type="EMBL" id="AGB03736.1"/>
    </source>
</evidence>
<protein>
    <submittedName>
        <fullName evidence="1">Uncharacterized protein</fullName>
    </submittedName>
</protein>
<name>L0HIY9_METFS</name>
<dbReference type="RefSeq" id="WP_015286698.1">
    <property type="nucleotide sequence ID" value="NC_019943.1"/>
</dbReference>
<sequence>MSNQKMEKIYIAIQDIRTLALRTRPSCDDARDCSRCPAIVALPDRPGIACLFDIVQRKGEIVKRSVRKIPCGVCRKPMFPIASGQSGEERWGCRTPGCSIHEYARGKFHYLLQ</sequence>
<evidence type="ECO:0000313" key="2">
    <source>
        <dbReference type="Proteomes" id="UP000010824"/>
    </source>
</evidence>
<organism evidence="1 2">
    <name type="scientific">Methanoregula formicica (strain DSM 22288 / NBRC 105244 / SMSP)</name>
    <dbReference type="NCBI Taxonomy" id="593750"/>
    <lineage>
        <taxon>Archaea</taxon>
        <taxon>Methanobacteriati</taxon>
        <taxon>Methanobacteriota</taxon>
        <taxon>Stenosarchaea group</taxon>
        <taxon>Methanomicrobia</taxon>
        <taxon>Methanomicrobiales</taxon>
        <taxon>Methanoregulaceae</taxon>
        <taxon>Methanoregula</taxon>
    </lineage>
</organism>
<dbReference type="GeneID" id="14308534"/>
<gene>
    <name evidence="1" type="ordered locus">Metfor_2751</name>
</gene>
<proteinExistence type="predicted"/>
<dbReference type="Proteomes" id="UP000010824">
    <property type="component" value="Chromosome"/>
</dbReference>
<dbReference type="InParanoid" id="L0HIY9"/>
<dbReference type="EMBL" id="CP003167">
    <property type="protein sequence ID" value="AGB03736.1"/>
    <property type="molecule type" value="Genomic_DNA"/>
</dbReference>
<keyword evidence="2" id="KW-1185">Reference proteome</keyword>
<accession>L0HIY9</accession>
<dbReference type="KEGG" id="mfo:Metfor_2751"/>
<reference evidence="1 2" key="2">
    <citation type="journal article" date="2014" name="Genome Announc.">
        <title>Complete Genome Sequence of Methanoregula formicica SMSPT, a Mesophilic Hydrogenotrophic Methanogen Isolated from a Methanogenic Upflow Anaerobic Sludge Blanket Reactor.</title>
        <authorList>
            <person name="Yamamoto K."/>
            <person name="Tamaki H."/>
            <person name="Cadillo-Quiroz H."/>
            <person name="Imachi H."/>
            <person name="Kyrpides N."/>
            <person name="Woyke T."/>
            <person name="Goodwin L."/>
            <person name="Zinder S.H."/>
            <person name="Kamagata Y."/>
            <person name="Liu W.T."/>
        </authorList>
    </citation>
    <scope>NUCLEOTIDE SEQUENCE [LARGE SCALE GENOMIC DNA]</scope>
    <source>
        <strain evidence="2">DSM 22288 / NBRC 105244 / SMSP</strain>
    </source>
</reference>
<dbReference type="HOGENOM" id="CLU_2127824_0_0_2"/>
<reference evidence="2" key="1">
    <citation type="submission" date="2011-12" db="EMBL/GenBank/DDBJ databases">
        <title>Complete sequence of Methanoregula formicicum SMSP.</title>
        <authorList>
            <person name="Lucas S."/>
            <person name="Han J."/>
            <person name="Lapidus A."/>
            <person name="Cheng J.-F."/>
            <person name="Goodwin L."/>
            <person name="Pitluck S."/>
            <person name="Peters L."/>
            <person name="Ovchinnikova G."/>
            <person name="Teshima H."/>
            <person name="Detter J.C."/>
            <person name="Han C."/>
            <person name="Tapia R."/>
            <person name="Land M."/>
            <person name="Hauser L."/>
            <person name="Kyrpides N."/>
            <person name="Ivanova N."/>
            <person name="Pagani I."/>
            <person name="Imachi H."/>
            <person name="Tamaki H."/>
            <person name="Sekiguchi Y."/>
            <person name="Kamagata Y."/>
            <person name="Cadillo-Quiroz H."/>
            <person name="Zinder S."/>
            <person name="Liu W.-T."/>
            <person name="Woyke T."/>
        </authorList>
    </citation>
    <scope>NUCLEOTIDE SEQUENCE [LARGE SCALE GENOMIC DNA]</scope>
    <source>
        <strain evidence="2">DSM 22288 / NBRC 105244 / SMSP</strain>
    </source>
</reference>
<dbReference type="AlphaFoldDB" id="L0HIY9"/>